<dbReference type="Proteomes" id="UP001501710">
    <property type="component" value="Unassembled WGS sequence"/>
</dbReference>
<gene>
    <name evidence="2" type="ORF">GCM10022254_23820</name>
</gene>
<organism evidence="2 3">
    <name type="scientific">Actinomadura meridiana</name>
    <dbReference type="NCBI Taxonomy" id="559626"/>
    <lineage>
        <taxon>Bacteria</taxon>
        <taxon>Bacillati</taxon>
        <taxon>Actinomycetota</taxon>
        <taxon>Actinomycetes</taxon>
        <taxon>Streptosporangiales</taxon>
        <taxon>Thermomonosporaceae</taxon>
        <taxon>Actinomadura</taxon>
    </lineage>
</organism>
<dbReference type="EMBL" id="BAABAS010000005">
    <property type="protein sequence ID" value="GAA4230023.1"/>
    <property type="molecule type" value="Genomic_DNA"/>
</dbReference>
<keyword evidence="1" id="KW-0732">Signal</keyword>
<feature type="signal peptide" evidence="1">
    <location>
        <begin position="1"/>
        <end position="29"/>
    </location>
</feature>
<comment type="caution">
    <text evidence="2">The sequence shown here is derived from an EMBL/GenBank/DDBJ whole genome shotgun (WGS) entry which is preliminary data.</text>
</comment>
<reference evidence="3" key="1">
    <citation type="journal article" date="2019" name="Int. J. Syst. Evol. Microbiol.">
        <title>The Global Catalogue of Microorganisms (GCM) 10K type strain sequencing project: providing services to taxonomists for standard genome sequencing and annotation.</title>
        <authorList>
            <consortium name="The Broad Institute Genomics Platform"/>
            <consortium name="The Broad Institute Genome Sequencing Center for Infectious Disease"/>
            <person name="Wu L."/>
            <person name="Ma J."/>
        </authorList>
    </citation>
    <scope>NUCLEOTIDE SEQUENCE [LARGE SCALE GENOMIC DNA]</scope>
    <source>
        <strain evidence="3">JCM 17440</strain>
    </source>
</reference>
<name>A0ABP8BXW5_9ACTN</name>
<proteinExistence type="predicted"/>
<accession>A0ABP8BXW5</accession>
<evidence type="ECO:0000313" key="2">
    <source>
        <dbReference type="EMBL" id="GAA4230023.1"/>
    </source>
</evidence>
<evidence type="ECO:0000256" key="1">
    <source>
        <dbReference type="SAM" id="SignalP"/>
    </source>
</evidence>
<protein>
    <recommendedName>
        <fullName evidence="4">Extracellular repeat, HAF family</fullName>
    </recommendedName>
</protein>
<evidence type="ECO:0008006" key="4">
    <source>
        <dbReference type="Google" id="ProtNLM"/>
    </source>
</evidence>
<feature type="chain" id="PRO_5047319952" description="Extracellular repeat, HAF family" evidence="1">
    <location>
        <begin position="30"/>
        <end position="367"/>
    </location>
</feature>
<sequence length="367" mass="37200">MTRMMFGARVAAIAGLAVLGIQGTGAVTAAQAAVPHYTLTIGPAAAQRYTGINDRGDIIGVGQQPGAQNGQAFIIKAGTSTPQFLSTPSDPGNANQYTAPLAVNKNGVTVGYTYLTPTTGPVFNVHRPTRWDGPGATGVDLGVDPNKSFYDVEATGINDNGLIVGKTLQADDHTNSWTVNGSTITRLPALPGGTETRANAVNNNGVVVGSAIAAGNATIPAVEWVNGQIRSLGFLPGGTYSEARAINSSGVAVGQSTVTTGKEFGLSHAVVFKNGTVTDLNAPGTGRDDTVANAINDSGTIVGQALATGFVYQNGVATDLSTLIPAGSGYHILTATDINNNGDIVGIATKTANGTGARYAVLLHPAD</sequence>
<evidence type="ECO:0000313" key="3">
    <source>
        <dbReference type="Proteomes" id="UP001501710"/>
    </source>
</evidence>
<keyword evidence="3" id="KW-1185">Reference proteome</keyword>
<dbReference type="RefSeq" id="WP_344894404.1">
    <property type="nucleotide sequence ID" value="NZ_BAABAS010000005.1"/>
</dbReference>